<reference evidence="2" key="1">
    <citation type="journal article" date="2014" name="Int. J. Syst. Evol. Microbiol.">
        <title>Complete genome sequence of Corynebacterium casei LMG S-19264T (=DSM 44701T), isolated from a smear-ripened cheese.</title>
        <authorList>
            <consortium name="US DOE Joint Genome Institute (JGI-PGF)"/>
            <person name="Walter F."/>
            <person name="Albersmeier A."/>
            <person name="Kalinowski J."/>
            <person name="Ruckert C."/>
        </authorList>
    </citation>
    <scope>NUCLEOTIDE SEQUENCE [LARGE SCALE GENOMIC DNA]</scope>
    <source>
        <strain evidence="2">CGMCC 1.15793</strain>
    </source>
</reference>
<dbReference type="EMBL" id="JBHSXQ010000014">
    <property type="protein sequence ID" value="MFC6907255.1"/>
    <property type="molecule type" value="Genomic_DNA"/>
</dbReference>
<dbReference type="EMBL" id="JBHSXQ010000015">
    <property type="protein sequence ID" value="MFC6907270.1"/>
    <property type="molecule type" value="Genomic_DNA"/>
</dbReference>
<keyword evidence="3" id="KW-1185">Reference proteome</keyword>
<comment type="caution">
    <text evidence="2">The sequence shown here is derived from an EMBL/GenBank/DDBJ whole genome shotgun (WGS) entry which is preliminary data.</text>
</comment>
<name>A0ABD5VAV7_9EURY</name>
<dbReference type="AlphaFoldDB" id="A0ABD5VAV7"/>
<reference evidence="3" key="2">
    <citation type="journal article" date="2019" name="Int. J. Syst. Evol. Microbiol.">
        <title>The Global Catalogue of Microorganisms (GCM) 10K type strain sequencing project: providing services to taxonomists for standard genome sequencing and annotation.</title>
        <authorList>
            <consortium name="The Broad Institute Genomics Platform"/>
            <consortium name="The Broad Institute Genome Sequencing Center for Infectious Disease"/>
            <person name="Wu L."/>
            <person name="Ma J."/>
        </authorList>
    </citation>
    <scope>NUCLEOTIDE SEQUENCE [LARGE SCALE GENOMIC DNA]</scope>
    <source>
        <strain evidence="3">CGMCC 1.3240</strain>
    </source>
</reference>
<accession>A0ABD5VAV7</accession>
<organism evidence="2 3">
    <name type="scientific">Halalkalicoccus tibetensis</name>
    <dbReference type="NCBI Taxonomy" id="175632"/>
    <lineage>
        <taxon>Archaea</taxon>
        <taxon>Methanobacteriati</taxon>
        <taxon>Methanobacteriota</taxon>
        <taxon>Stenosarchaea group</taxon>
        <taxon>Halobacteria</taxon>
        <taxon>Halobacteriales</taxon>
        <taxon>Halococcaceae</taxon>
        <taxon>Halalkalicoccus</taxon>
    </lineage>
</organism>
<protein>
    <recommendedName>
        <fullName evidence="4">Small CPxCG-related zinc finger protein</fullName>
    </recommendedName>
</protein>
<gene>
    <name evidence="1" type="ORF">ACFQGH_18925</name>
    <name evidence="2" type="ORF">ACFQGH_19000</name>
</gene>
<reference evidence="2" key="3">
    <citation type="submission" date="2024-09" db="EMBL/GenBank/DDBJ databases">
        <authorList>
            <person name="Sun Q."/>
        </authorList>
    </citation>
    <scope>NUCLEOTIDE SEQUENCE</scope>
    <source>
        <strain evidence="2">CGMCC 1.15793</strain>
    </source>
</reference>
<evidence type="ECO:0000313" key="1">
    <source>
        <dbReference type="EMBL" id="MFC6907255.1"/>
    </source>
</evidence>
<evidence type="ECO:0000313" key="3">
    <source>
        <dbReference type="Proteomes" id="UP001596312"/>
    </source>
</evidence>
<dbReference type="RefSeq" id="WP_340605861.1">
    <property type="nucleotide sequence ID" value="NZ_JBBMXV010000014.1"/>
</dbReference>
<evidence type="ECO:0008006" key="4">
    <source>
        <dbReference type="Google" id="ProtNLM"/>
    </source>
</evidence>
<dbReference type="Proteomes" id="UP001596312">
    <property type="component" value="Unassembled WGS sequence"/>
</dbReference>
<evidence type="ECO:0000313" key="2">
    <source>
        <dbReference type="EMBL" id="MFC6907270.1"/>
    </source>
</evidence>
<proteinExistence type="predicted"/>
<sequence length="55" mass="6132">MSEWTCPVCRGGFPGDAMLEGIACPWCEHMLEDAAQFQSELIERNILSDADDADR</sequence>